<dbReference type="EMBL" id="JACDUR010000006">
    <property type="protein sequence ID" value="MBA2895021.1"/>
    <property type="molecule type" value="Genomic_DNA"/>
</dbReference>
<dbReference type="InterPro" id="IPR000792">
    <property type="entry name" value="Tscrpt_reg_LuxR_C"/>
</dbReference>
<dbReference type="SUPFAM" id="SSF52172">
    <property type="entry name" value="CheY-like"/>
    <property type="match status" value="1"/>
</dbReference>
<dbReference type="InterPro" id="IPR001789">
    <property type="entry name" value="Sig_transdc_resp-reg_receiver"/>
</dbReference>
<dbReference type="PANTHER" id="PTHR43214:SF42">
    <property type="entry name" value="TRANSCRIPTIONAL REGULATORY PROTEIN DESR"/>
    <property type="match status" value="1"/>
</dbReference>
<reference evidence="6 7" key="1">
    <citation type="submission" date="2020-07" db="EMBL/GenBank/DDBJ databases">
        <title>Genomic Encyclopedia of Type Strains, Phase IV (KMG-IV): sequencing the most valuable type-strain genomes for metagenomic binning, comparative biology and taxonomic classification.</title>
        <authorList>
            <person name="Goeker M."/>
        </authorList>
    </citation>
    <scope>NUCLEOTIDE SEQUENCE [LARGE SCALE GENOMIC DNA]</scope>
    <source>
        <strain evidence="6 7">DSM 45533</strain>
    </source>
</reference>
<dbReference type="Gene3D" id="3.40.50.2300">
    <property type="match status" value="1"/>
</dbReference>
<evidence type="ECO:0000259" key="4">
    <source>
        <dbReference type="PROSITE" id="PS50043"/>
    </source>
</evidence>
<dbReference type="InterPro" id="IPR039420">
    <property type="entry name" value="WalR-like"/>
</dbReference>
<evidence type="ECO:0000259" key="5">
    <source>
        <dbReference type="PROSITE" id="PS50110"/>
    </source>
</evidence>
<dbReference type="CDD" id="cd06170">
    <property type="entry name" value="LuxR_C_like"/>
    <property type="match status" value="1"/>
</dbReference>
<evidence type="ECO:0000313" key="6">
    <source>
        <dbReference type="EMBL" id="MBA2895021.1"/>
    </source>
</evidence>
<dbReference type="SMART" id="SM00421">
    <property type="entry name" value="HTH_LUXR"/>
    <property type="match status" value="1"/>
</dbReference>
<dbReference type="PANTHER" id="PTHR43214">
    <property type="entry name" value="TWO-COMPONENT RESPONSE REGULATOR"/>
    <property type="match status" value="1"/>
</dbReference>
<sequence length="219" mass="23019">MTRLPPSDDAPHDAPSGAPHPIRVLLADDQHLVRQAIAALLSFEPDIEVVAEVDRGDLVLDAAAGAQPDVILLDIDMPGRDGLAVAADLRDHPARVLILTTFSRPGYLRRALSAGAAGFVAKNARAEDLAAAIRRVRAGGTVVDPRLAAASRELGDNPLTDRECDVLRAATGGGTIADIARGLFLSEGTTRNYLSSAIGKTGARNRAEAGRIAEERGWL</sequence>
<dbReference type="PROSITE" id="PS50043">
    <property type="entry name" value="HTH_LUXR_2"/>
    <property type="match status" value="1"/>
</dbReference>
<dbReference type="AlphaFoldDB" id="A0A7W0CPM9"/>
<keyword evidence="1" id="KW-0238">DNA-binding</keyword>
<evidence type="ECO:0000256" key="3">
    <source>
        <dbReference type="SAM" id="MobiDB-lite"/>
    </source>
</evidence>
<dbReference type="SMART" id="SM00448">
    <property type="entry name" value="REC"/>
    <property type="match status" value="1"/>
</dbReference>
<evidence type="ECO:0000256" key="1">
    <source>
        <dbReference type="ARBA" id="ARBA00023125"/>
    </source>
</evidence>
<evidence type="ECO:0000256" key="2">
    <source>
        <dbReference type="PROSITE-ProRule" id="PRU00169"/>
    </source>
</evidence>
<evidence type="ECO:0000313" key="7">
    <source>
        <dbReference type="Proteomes" id="UP000530928"/>
    </source>
</evidence>
<feature type="region of interest" description="Disordered" evidence="3">
    <location>
        <begin position="1"/>
        <end position="21"/>
    </location>
</feature>
<organism evidence="6 7">
    <name type="scientific">Nonomuraea soli</name>
    <dbReference type="NCBI Taxonomy" id="1032476"/>
    <lineage>
        <taxon>Bacteria</taxon>
        <taxon>Bacillati</taxon>
        <taxon>Actinomycetota</taxon>
        <taxon>Actinomycetes</taxon>
        <taxon>Streptosporangiales</taxon>
        <taxon>Streptosporangiaceae</taxon>
        <taxon>Nonomuraea</taxon>
    </lineage>
</organism>
<feature type="modified residue" description="4-aspartylphosphate" evidence="2">
    <location>
        <position position="74"/>
    </location>
</feature>
<keyword evidence="2" id="KW-0597">Phosphoprotein</keyword>
<gene>
    <name evidence="6" type="ORF">HNR30_006393</name>
</gene>
<dbReference type="Pfam" id="PF00072">
    <property type="entry name" value="Response_reg"/>
    <property type="match status" value="1"/>
</dbReference>
<protein>
    <submittedName>
        <fullName evidence="6">Two-component system response regulator DesR</fullName>
    </submittedName>
</protein>
<dbReference type="GO" id="GO:0006355">
    <property type="term" value="P:regulation of DNA-templated transcription"/>
    <property type="evidence" value="ECO:0007669"/>
    <property type="project" value="InterPro"/>
</dbReference>
<dbReference type="Proteomes" id="UP000530928">
    <property type="component" value="Unassembled WGS sequence"/>
</dbReference>
<proteinExistence type="predicted"/>
<feature type="domain" description="Response regulatory" evidence="5">
    <location>
        <begin position="23"/>
        <end position="137"/>
    </location>
</feature>
<dbReference type="GO" id="GO:0003677">
    <property type="term" value="F:DNA binding"/>
    <property type="evidence" value="ECO:0007669"/>
    <property type="project" value="UniProtKB-KW"/>
</dbReference>
<dbReference type="InterPro" id="IPR011006">
    <property type="entry name" value="CheY-like_superfamily"/>
</dbReference>
<feature type="domain" description="HTH luxR-type" evidence="4">
    <location>
        <begin position="152"/>
        <end position="217"/>
    </location>
</feature>
<dbReference type="PRINTS" id="PR00038">
    <property type="entry name" value="HTHLUXR"/>
</dbReference>
<dbReference type="Pfam" id="PF00196">
    <property type="entry name" value="GerE"/>
    <property type="match status" value="1"/>
</dbReference>
<dbReference type="InterPro" id="IPR016032">
    <property type="entry name" value="Sig_transdc_resp-reg_C-effctor"/>
</dbReference>
<dbReference type="PROSITE" id="PS50110">
    <property type="entry name" value="RESPONSE_REGULATORY"/>
    <property type="match status" value="1"/>
</dbReference>
<keyword evidence="7" id="KW-1185">Reference proteome</keyword>
<accession>A0A7W0CPM9</accession>
<name>A0A7W0CPM9_9ACTN</name>
<comment type="caution">
    <text evidence="6">The sequence shown here is derived from an EMBL/GenBank/DDBJ whole genome shotgun (WGS) entry which is preliminary data.</text>
</comment>
<dbReference type="RefSeq" id="WP_181613720.1">
    <property type="nucleotide sequence ID" value="NZ_BAABAM010000004.1"/>
</dbReference>
<dbReference type="GO" id="GO:0000160">
    <property type="term" value="P:phosphorelay signal transduction system"/>
    <property type="evidence" value="ECO:0007669"/>
    <property type="project" value="InterPro"/>
</dbReference>
<dbReference type="SUPFAM" id="SSF46894">
    <property type="entry name" value="C-terminal effector domain of the bipartite response regulators"/>
    <property type="match status" value="1"/>
</dbReference>